<dbReference type="Proteomes" id="UP000198945">
    <property type="component" value="Unassembled WGS sequence"/>
</dbReference>
<dbReference type="InterPro" id="IPR028081">
    <property type="entry name" value="Leu-bd"/>
</dbReference>
<name>A0A1G8JAQ7_9FIRM</name>
<comment type="similarity">
    <text evidence="1">Belongs to the leucine-binding protein family.</text>
</comment>
<evidence type="ECO:0000259" key="4">
    <source>
        <dbReference type="Pfam" id="PF13458"/>
    </source>
</evidence>
<accession>A0A1G8JAQ7</accession>
<dbReference type="EMBL" id="FNEH01000004">
    <property type="protein sequence ID" value="SDI28358.1"/>
    <property type="molecule type" value="Genomic_DNA"/>
</dbReference>
<dbReference type="PANTHER" id="PTHR30483:SF6">
    <property type="entry name" value="PERIPLASMIC BINDING PROTEIN OF ABC TRANSPORTER FOR NATURAL AMINO ACIDS"/>
    <property type="match status" value="1"/>
</dbReference>
<feature type="chain" id="PRO_5011603380" evidence="3">
    <location>
        <begin position="25"/>
        <end position="411"/>
    </location>
</feature>
<sequence length="411" mass="45355">MKKKLLVSMVLILFLTLTAASVQAQDPIKIGAVNPLGDITGRQSTQAMELAVEQINENGGLLGRKVELVVVDSELRPEKGAGAIDKLATIDKVDFFVGGMSSGVHMAQIPTLKKYKKITVWAGAASHQAENAVGKDADWYFHLHPWDYQQGASYGRGWTQIAEKYPDLKVGKVFLAYEEGAFGSDSYKAYEQMFESAEDGEGPFKDIMDEFKGASFKSAAAGGGEYRAMLRQAKEYNPDLFIWAGYDADAIPMLGQAREVGFEPSLYVGAPPGWPKNFDSNPLSDGVILYGMWAPALNKVSEPAKEFWDAYVGKYQEKPATYFAPLGYTNIMYLAKAIEDAGTIEKAELIKSLKTTKYESPLGSTLEMSPSNVIQNQGFTEQKILQYQDGEQQVVWPFDVSTAELKFPFSW</sequence>
<evidence type="ECO:0000256" key="1">
    <source>
        <dbReference type="ARBA" id="ARBA00010062"/>
    </source>
</evidence>
<evidence type="ECO:0000256" key="2">
    <source>
        <dbReference type="ARBA" id="ARBA00022729"/>
    </source>
</evidence>
<dbReference type="RefSeq" id="WP_089716322.1">
    <property type="nucleotide sequence ID" value="NZ_FNEH01000004.1"/>
</dbReference>
<gene>
    <name evidence="5" type="ORF">SAMN04515654_10415</name>
</gene>
<dbReference type="AlphaFoldDB" id="A0A1G8JAQ7"/>
<dbReference type="PANTHER" id="PTHR30483">
    <property type="entry name" value="LEUCINE-SPECIFIC-BINDING PROTEIN"/>
    <property type="match status" value="1"/>
</dbReference>
<evidence type="ECO:0000313" key="5">
    <source>
        <dbReference type="EMBL" id="SDI28358.1"/>
    </source>
</evidence>
<dbReference type="InterPro" id="IPR028082">
    <property type="entry name" value="Peripla_BP_I"/>
</dbReference>
<keyword evidence="2 3" id="KW-0732">Signal</keyword>
<feature type="signal peptide" evidence="3">
    <location>
        <begin position="1"/>
        <end position="24"/>
    </location>
</feature>
<feature type="domain" description="Leucine-binding protein" evidence="4">
    <location>
        <begin position="27"/>
        <end position="364"/>
    </location>
</feature>
<dbReference type="SUPFAM" id="SSF53822">
    <property type="entry name" value="Periplasmic binding protein-like I"/>
    <property type="match status" value="1"/>
</dbReference>
<organism evidence="5 6">
    <name type="scientific">Halanaerobium congolense</name>
    <dbReference type="NCBI Taxonomy" id="54121"/>
    <lineage>
        <taxon>Bacteria</taxon>
        <taxon>Bacillati</taxon>
        <taxon>Bacillota</taxon>
        <taxon>Clostridia</taxon>
        <taxon>Halanaerobiales</taxon>
        <taxon>Halanaerobiaceae</taxon>
        <taxon>Halanaerobium</taxon>
    </lineage>
</organism>
<dbReference type="Pfam" id="PF13458">
    <property type="entry name" value="Peripla_BP_6"/>
    <property type="match status" value="1"/>
</dbReference>
<proteinExistence type="inferred from homology"/>
<evidence type="ECO:0000313" key="6">
    <source>
        <dbReference type="Proteomes" id="UP000198945"/>
    </source>
</evidence>
<protein>
    <submittedName>
        <fullName evidence="5">Amino acid/amide ABC transporter substrate-binding protein, HAAT family</fullName>
    </submittedName>
</protein>
<evidence type="ECO:0000256" key="3">
    <source>
        <dbReference type="SAM" id="SignalP"/>
    </source>
</evidence>
<dbReference type="Gene3D" id="3.40.50.2300">
    <property type="match status" value="2"/>
</dbReference>
<reference evidence="5 6" key="1">
    <citation type="submission" date="2016-10" db="EMBL/GenBank/DDBJ databases">
        <authorList>
            <person name="de Groot N.N."/>
        </authorList>
    </citation>
    <scope>NUCLEOTIDE SEQUENCE [LARGE SCALE GENOMIC DNA]</scope>
    <source>
        <strain evidence="5 6">WG7</strain>
    </source>
</reference>
<dbReference type="InterPro" id="IPR051010">
    <property type="entry name" value="BCAA_transport"/>
</dbReference>